<protein>
    <recommendedName>
        <fullName evidence="11">Fluoride-specific ion channel FluC</fullName>
    </recommendedName>
</protein>
<keyword evidence="6 11" id="KW-0406">Ion transport</keyword>
<keyword evidence="4 11" id="KW-0812">Transmembrane</keyword>
<keyword evidence="11" id="KW-0813">Transport</keyword>
<comment type="similarity">
    <text evidence="9 11">Belongs to the fluoride channel Fluc/FEX (TC 1.A.43) family.</text>
</comment>
<sequence>MIKQILLVGLGGAVGSILRFLTSAFIVRIEPFPFPLATFLINILGCFCIGLFANLVPSNNLRMLLITGFCGGFTTFSTFASETLTLANNNQSILAFVYVLASCVIGISAVWLGMYLTK</sequence>
<dbReference type="GO" id="GO:0140114">
    <property type="term" value="P:cellular detoxification of fluoride"/>
    <property type="evidence" value="ECO:0007669"/>
    <property type="project" value="UniProtKB-UniRule"/>
</dbReference>
<reference evidence="12" key="1">
    <citation type="submission" date="2016-04" db="EMBL/GenBank/DDBJ databases">
        <authorList>
            <person name="Evans L.H."/>
            <person name="Alamgir A."/>
            <person name="Owens N."/>
            <person name="Weber N.D."/>
            <person name="Virtaneva K."/>
            <person name="Barbian K."/>
            <person name="Babar A."/>
            <person name="Rosenke K."/>
        </authorList>
    </citation>
    <scope>NUCLEOTIDE SEQUENCE</scope>
    <source>
        <strain evidence="12">86-2</strain>
    </source>
</reference>
<evidence type="ECO:0000256" key="5">
    <source>
        <dbReference type="ARBA" id="ARBA00022989"/>
    </source>
</evidence>
<comment type="catalytic activity">
    <reaction evidence="10">
        <text>fluoride(in) = fluoride(out)</text>
        <dbReference type="Rhea" id="RHEA:76159"/>
        <dbReference type="ChEBI" id="CHEBI:17051"/>
    </reaction>
    <physiologicalReaction direction="left-to-right" evidence="10">
        <dbReference type="Rhea" id="RHEA:76160"/>
    </physiologicalReaction>
</comment>
<proteinExistence type="inferred from homology"/>
<keyword evidence="8 11" id="KW-0407">Ion channel</keyword>
<keyword evidence="3" id="KW-0997">Cell inner membrane</keyword>
<evidence type="ECO:0000256" key="11">
    <source>
        <dbReference type="HAMAP-Rule" id="MF_00454"/>
    </source>
</evidence>
<evidence type="ECO:0000256" key="6">
    <source>
        <dbReference type="ARBA" id="ARBA00023065"/>
    </source>
</evidence>
<gene>
    <name evidence="11 12" type="primary">crcB</name>
    <name evidence="11" type="synonym">fluC</name>
    <name evidence="12" type="ORF">KL86DYS2_11174</name>
</gene>
<evidence type="ECO:0000313" key="12">
    <source>
        <dbReference type="EMBL" id="SBV96884.1"/>
    </source>
</evidence>
<evidence type="ECO:0000256" key="8">
    <source>
        <dbReference type="ARBA" id="ARBA00023303"/>
    </source>
</evidence>
<feature type="binding site" evidence="11">
    <location>
        <position position="74"/>
    </location>
    <ligand>
        <name>Na(+)</name>
        <dbReference type="ChEBI" id="CHEBI:29101"/>
        <note>structural</note>
    </ligand>
</feature>
<feature type="transmembrane region" description="Helical" evidence="11">
    <location>
        <begin position="93"/>
        <end position="116"/>
    </location>
</feature>
<keyword evidence="11" id="KW-0479">Metal-binding</keyword>
<evidence type="ECO:0000256" key="7">
    <source>
        <dbReference type="ARBA" id="ARBA00023136"/>
    </source>
</evidence>
<dbReference type="AlphaFoldDB" id="A0A212JBQ4"/>
<keyword evidence="7 11" id="KW-0472">Membrane</keyword>
<comment type="function">
    <text evidence="11">Fluoride-specific ion channel. Important for reducing fluoride concentration in the cell, thus reducing its toxicity.</text>
</comment>
<dbReference type="GO" id="GO:0005886">
    <property type="term" value="C:plasma membrane"/>
    <property type="evidence" value="ECO:0007669"/>
    <property type="project" value="UniProtKB-SubCell"/>
</dbReference>
<dbReference type="GO" id="GO:0062054">
    <property type="term" value="F:fluoride channel activity"/>
    <property type="evidence" value="ECO:0007669"/>
    <property type="project" value="UniProtKB-UniRule"/>
</dbReference>
<keyword evidence="5 11" id="KW-1133">Transmembrane helix</keyword>
<accession>A0A212JBQ4</accession>
<name>A0A212JBQ4_9BACT</name>
<dbReference type="RefSeq" id="WP_135104032.1">
    <property type="nucleotide sequence ID" value="NZ_CABTJG010000001.1"/>
</dbReference>
<dbReference type="GO" id="GO:0046872">
    <property type="term" value="F:metal ion binding"/>
    <property type="evidence" value="ECO:0007669"/>
    <property type="project" value="UniProtKB-KW"/>
</dbReference>
<evidence type="ECO:0000256" key="10">
    <source>
        <dbReference type="ARBA" id="ARBA00035585"/>
    </source>
</evidence>
<dbReference type="NCBIfam" id="TIGR00494">
    <property type="entry name" value="crcB"/>
    <property type="match status" value="1"/>
</dbReference>
<evidence type="ECO:0000256" key="2">
    <source>
        <dbReference type="ARBA" id="ARBA00022475"/>
    </source>
</evidence>
<feature type="transmembrane region" description="Helical" evidence="11">
    <location>
        <begin position="34"/>
        <end position="56"/>
    </location>
</feature>
<evidence type="ECO:0000256" key="3">
    <source>
        <dbReference type="ARBA" id="ARBA00022519"/>
    </source>
</evidence>
<feature type="binding site" evidence="11">
    <location>
        <position position="71"/>
    </location>
    <ligand>
        <name>Na(+)</name>
        <dbReference type="ChEBI" id="CHEBI:29101"/>
        <note>structural</note>
    </ligand>
</feature>
<dbReference type="InterPro" id="IPR003691">
    <property type="entry name" value="FluC"/>
</dbReference>
<feature type="transmembrane region" description="Helical" evidence="11">
    <location>
        <begin position="63"/>
        <end position="81"/>
    </location>
</feature>
<dbReference type="PANTHER" id="PTHR28259:SF1">
    <property type="entry name" value="FLUORIDE EXPORT PROTEIN 1-RELATED"/>
    <property type="match status" value="1"/>
</dbReference>
<dbReference type="Pfam" id="PF02537">
    <property type="entry name" value="CRCB"/>
    <property type="match status" value="1"/>
</dbReference>
<keyword evidence="11" id="KW-0915">Sodium</keyword>
<comment type="subcellular location">
    <subcellularLocation>
        <location evidence="1 11">Cell membrane</location>
        <topology evidence="1 11">Multi-pass membrane protein</topology>
    </subcellularLocation>
</comment>
<evidence type="ECO:0000256" key="4">
    <source>
        <dbReference type="ARBA" id="ARBA00022692"/>
    </source>
</evidence>
<organism evidence="12">
    <name type="scientific">uncultured Dysgonomonas sp</name>
    <dbReference type="NCBI Taxonomy" id="206096"/>
    <lineage>
        <taxon>Bacteria</taxon>
        <taxon>Pseudomonadati</taxon>
        <taxon>Bacteroidota</taxon>
        <taxon>Bacteroidia</taxon>
        <taxon>Bacteroidales</taxon>
        <taxon>Dysgonomonadaceae</taxon>
        <taxon>Dysgonomonas</taxon>
        <taxon>environmental samples</taxon>
    </lineage>
</organism>
<dbReference type="HAMAP" id="MF_00454">
    <property type="entry name" value="FluC"/>
    <property type="match status" value="1"/>
</dbReference>
<keyword evidence="2 11" id="KW-1003">Cell membrane</keyword>
<dbReference type="EMBL" id="FLUL01000001">
    <property type="protein sequence ID" value="SBV96884.1"/>
    <property type="molecule type" value="Genomic_DNA"/>
</dbReference>
<evidence type="ECO:0000256" key="1">
    <source>
        <dbReference type="ARBA" id="ARBA00004651"/>
    </source>
</evidence>
<comment type="activity regulation">
    <text evidence="11">Na(+) is not transported, but it plays an essential structural role and its presence is essential for fluoride channel function.</text>
</comment>
<evidence type="ECO:0000256" key="9">
    <source>
        <dbReference type="ARBA" id="ARBA00035120"/>
    </source>
</evidence>
<dbReference type="PANTHER" id="PTHR28259">
    <property type="entry name" value="FLUORIDE EXPORT PROTEIN 1-RELATED"/>
    <property type="match status" value="1"/>
</dbReference>